<dbReference type="RefSeq" id="XP_036625730.1">
    <property type="nucleotide sequence ID" value="XM_036772084.1"/>
</dbReference>
<gene>
    <name evidence="3" type="ORF">PC9H_002446</name>
</gene>
<feature type="signal peptide" evidence="1">
    <location>
        <begin position="1"/>
        <end position="17"/>
    </location>
</feature>
<organism evidence="3 4">
    <name type="scientific">Pleurotus ostreatus</name>
    <name type="common">Oyster mushroom</name>
    <name type="synonym">White-rot fungus</name>
    <dbReference type="NCBI Taxonomy" id="5322"/>
    <lineage>
        <taxon>Eukaryota</taxon>
        <taxon>Fungi</taxon>
        <taxon>Dikarya</taxon>
        <taxon>Basidiomycota</taxon>
        <taxon>Agaricomycotina</taxon>
        <taxon>Agaricomycetes</taxon>
        <taxon>Agaricomycetidae</taxon>
        <taxon>Agaricales</taxon>
        <taxon>Pleurotineae</taxon>
        <taxon>Pleurotaceae</taxon>
        <taxon>Pleurotus</taxon>
    </lineage>
</organism>
<evidence type="ECO:0000313" key="4">
    <source>
        <dbReference type="Proteomes" id="UP000623687"/>
    </source>
</evidence>
<evidence type="ECO:0000259" key="2">
    <source>
        <dbReference type="PROSITE" id="PS50181"/>
    </source>
</evidence>
<reference evidence="3" key="1">
    <citation type="submission" date="2019-07" db="EMBL/GenBank/DDBJ databases">
        <authorList>
            <person name="Palmer J.M."/>
        </authorList>
    </citation>
    <scope>NUCLEOTIDE SEQUENCE</scope>
    <source>
        <strain evidence="3">PC9</strain>
    </source>
</reference>
<accession>A0A8H6ZLL4</accession>
<feature type="domain" description="F-box" evidence="2">
    <location>
        <begin position="45"/>
        <end position="91"/>
    </location>
</feature>
<dbReference type="AlphaFoldDB" id="A0A8H6ZLL4"/>
<dbReference type="Pfam" id="PF00646">
    <property type="entry name" value="F-box"/>
    <property type="match status" value="1"/>
</dbReference>
<keyword evidence="4" id="KW-1185">Reference proteome</keyword>
<dbReference type="PROSITE" id="PS50181">
    <property type="entry name" value="FBOX"/>
    <property type="match status" value="1"/>
</dbReference>
<comment type="caution">
    <text evidence="3">The sequence shown here is derived from an EMBL/GenBank/DDBJ whole genome shotgun (WGS) entry which is preliminary data.</text>
</comment>
<name>A0A8H6ZLL4_PLEOS</name>
<dbReference type="VEuPathDB" id="FungiDB:PC9H_002446"/>
<keyword evidence="1" id="KW-0732">Signal</keyword>
<dbReference type="InterPro" id="IPR036047">
    <property type="entry name" value="F-box-like_dom_sf"/>
</dbReference>
<dbReference type="GeneID" id="59372287"/>
<feature type="chain" id="PRO_5034097660" description="F-box domain-containing protein" evidence="1">
    <location>
        <begin position="18"/>
        <end position="514"/>
    </location>
</feature>
<dbReference type="EMBL" id="JACETU010000011">
    <property type="protein sequence ID" value="KAF7416183.1"/>
    <property type="molecule type" value="Genomic_DNA"/>
</dbReference>
<protein>
    <recommendedName>
        <fullName evidence="2">F-box domain-containing protein</fullName>
    </recommendedName>
</protein>
<dbReference type="InterPro" id="IPR001810">
    <property type="entry name" value="F-box_dom"/>
</dbReference>
<proteinExistence type="predicted"/>
<dbReference type="Gene3D" id="1.20.1280.50">
    <property type="match status" value="1"/>
</dbReference>
<sequence>MASIFLELLAMASSITTQFLRLIRLEWTPSIILLRHLKMILWQRPKTLNDMPYDVVFVLCHYLSVRDLCNLRETSTQLSGLVRDRSIWLLALRDILEVRPIPRLSFSLDEMDLDEVMTATLRLTTLDRKLRGVDQITTFKIARSFHADGLIPVPLPGGRHFLTLQNSERNLVVHDWDADTLTDGRLLMPPSEHPIYLWRAVPVSSTTVNVVVVSLEELEECDDRGEPLPRTHITIYHCNADEGTSKQIDYFSVNPKIWALFVDTTHLALLWDDPDDCQHAYIRMYTKGLQTDIMRLKDPKCPCRGSITMISQGYFIVVNGNGTLHRMFTIPRMHPVASTHVADAPVYHPSIWRSVQGGDCLQTPRVASFQPTPSNGPPLEFIVWTGRCRHIMTLSSLDGHVTYNVDRQRMWPDVPFSLGNDDTSSMGRFSGVHHLPDKLIRLFALPITHPTSRGLMRLDIFPSSPHIQVTKLTCPGLLENEFVYELSYDEESGRLCLAYEDKITLDRRIVLVYL</sequence>
<dbReference type="Proteomes" id="UP000623687">
    <property type="component" value="Unassembled WGS sequence"/>
</dbReference>
<dbReference type="OrthoDB" id="3077395at2759"/>
<evidence type="ECO:0000256" key="1">
    <source>
        <dbReference type="SAM" id="SignalP"/>
    </source>
</evidence>
<evidence type="ECO:0000313" key="3">
    <source>
        <dbReference type="EMBL" id="KAF7416183.1"/>
    </source>
</evidence>
<dbReference type="SUPFAM" id="SSF81383">
    <property type="entry name" value="F-box domain"/>
    <property type="match status" value="1"/>
</dbReference>